<keyword evidence="2" id="KW-1185">Reference proteome</keyword>
<proteinExistence type="predicted"/>
<name>A0ABS6EVM3_9CLOT</name>
<gene>
    <name evidence="1" type="ORF">KQI89_00705</name>
</gene>
<comment type="caution">
    <text evidence="1">The sequence shown here is derived from an EMBL/GenBank/DDBJ whole genome shotgun (WGS) entry which is preliminary data.</text>
</comment>
<accession>A0ABS6EVM3</accession>
<dbReference type="EMBL" id="JAHLQL010000001">
    <property type="protein sequence ID" value="MBU5590277.1"/>
    <property type="molecule type" value="Genomic_DNA"/>
</dbReference>
<dbReference type="InterPro" id="IPR047175">
    <property type="entry name" value="CotS-like"/>
</dbReference>
<dbReference type="PANTHER" id="PTHR39179">
    <property type="entry name" value="SPORE COAT PROTEIN I"/>
    <property type="match status" value="1"/>
</dbReference>
<dbReference type="Proteomes" id="UP000736583">
    <property type="component" value="Unassembled WGS sequence"/>
</dbReference>
<sequence>MSTFAYNEFYDYIWSKGIMVLNCKDFDSEKKITMQKAKNHMDILSEMHKKVMGYEGSIGFNLPNNIGKLVEGCKVEIKKNNRFICYLQKQGANNNFESLLLDVGDDYIKRAERCVECVYNWHYIDILYRSMRKCEICIRDSTEENIRKDEHIEIANGKNFCYEILEVDAINYLNKFKRKGVSLDYEELIAYFCNIELLDENSNYFIKAMISYPFEFMKCLNRYKRSKKPWTLDQYEDKLLKAIEKDGISYI</sequence>
<organism evidence="1 2">
    <name type="scientific">Clostridium simiarum</name>
    <dbReference type="NCBI Taxonomy" id="2841506"/>
    <lineage>
        <taxon>Bacteria</taxon>
        <taxon>Bacillati</taxon>
        <taxon>Bacillota</taxon>
        <taxon>Clostridia</taxon>
        <taxon>Eubacteriales</taxon>
        <taxon>Clostridiaceae</taxon>
        <taxon>Clostridium</taxon>
    </lineage>
</organism>
<evidence type="ECO:0000313" key="1">
    <source>
        <dbReference type="EMBL" id="MBU5590277.1"/>
    </source>
</evidence>
<reference evidence="1 2" key="1">
    <citation type="submission" date="2021-06" db="EMBL/GenBank/DDBJ databases">
        <authorList>
            <person name="Sun Q."/>
            <person name="Li D."/>
        </authorList>
    </citation>
    <scope>NUCLEOTIDE SEQUENCE [LARGE SCALE GENOMIC DNA]</scope>
    <source>
        <strain evidence="1 2">MSJ-4</strain>
    </source>
</reference>
<protein>
    <submittedName>
        <fullName evidence="1">Spore coat protein</fullName>
    </submittedName>
</protein>
<keyword evidence="1" id="KW-0167">Capsid protein</keyword>
<keyword evidence="1" id="KW-0946">Virion</keyword>
<evidence type="ECO:0000313" key="2">
    <source>
        <dbReference type="Proteomes" id="UP000736583"/>
    </source>
</evidence>
<dbReference type="RefSeq" id="WP_216455511.1">
    <property type="nucleotide sequence ID" value="NZ_JAHLQL010000001.1"/>
</dbReference>
<dbReference type="PANTHER" id="PTHR39179:SF1">
    <property type="entry name" value="SPORE COAT PROTEIN I"/>
    <property type="match status" value="1"/>
</dbReference>